<evidence type="ECO:0000256" key="3">
    <source>
        <dbReference type="SAM" id="MobiDB-lite"/>
    </source>
</evidence>
<organism evidence="5 6">
    <name type="scientific">Halomarina halobia</name>
    <dbReference type="NCBI Taxonomy" id="3033386"/>
    <lineage>
        <taxon>Archaea</taxon>
        <taxon>Methanobacteriati</taxon>
        <taxon>Methanobacteriota</taxon>
        <taxon>Stenosarchaea group</taxon>
        <taxon>Halobacteria</taxon>
        <taxon>Halobacteriales</taxon>
        <taxon>Natronomonadaceae</taxon>
        <taxon>Halomarina</taxon>
    </lineage>
</organism>
<dbReference type="InterPro" id="IPR018905">
    <property type="entry name" value="A-galactase_NEW3"/>
</dbReference>
<gene>
    <name evidence="5" type="ORF">ACFQPE_20905</name>
</gene>
<dbReference type="PANTHER" id="PTHR43606">
    <property type="entry name" value="PHOSPHATASE, PUTATIVE (AFU_ORTHOLOGUE AFUA_6G08710)-RELATED"/>
    <property type="match status" value="1"/>
</dbReference>
<dbReference type="InterPro" id="IPR029052">
    <property type="entry name" value="Metallo-depent_PP-like"/>
</dbReference>
<evidence type="ECO:0000256" key="1">
    <source>
        <dbReference type="ARBA" id="ARBA00022729"/>
    </source>
</evidence>
<protein>
    <submittedName>
        <fullName evidence="5">Alkaline phosphatase D family protein</fullName>
    </submittedName>
</protein>
<keyword evidence="2" id="KW-1015">Disulfide bond</keyword>
<keyword evidence="6" id="KW-1185">Reference proteome</keyword>
<evidence type="ECO:0000313" key="6">
    <source>
        <dbReference type="Proteomes" id="UP001596547"/>
    </source>
</evidence>
<evidence type="ECO:0000256" key="2">
    <source>
        <dbReference type="ARBA" id="ARBA00023157"/>
    </source>
</evidence>
<dbReference type="GeneID" id="79317969"/>
<keyword evidence="1" id="KW-0732">Signal</keyword>
<evidence type="ECO:0000313" key="5">
    <source>
        <dbReference type="EMBL" id="MFC7319232.1"/>
    </source>
</evidence>
<dbReference type="Gene3D" id="2.60.40.380">
    <property type="entry name" value="Purple acid phosphatase-like, N-terminal"/>
    <property type="match status" value="1"/>
</dbReference>
<proteinExistence type="predicted"/>
<feature type="region of interest" description="Disordered" evidence="3">
    <location>
        <begin position="1"/>
        <end position="23"/>
    </location>
</feature>
<dbReference type="InterPro" id="IPR052900">
    <property type="entry name" value="Phospholipid_Metab_Enz"/>
</dbReference>
<dbReference type="RefSeq" id="WP_276306829.1">
    <property type="nucleotide sequence ID" value="NZ_CP119994.1"/>
</dbReference>
<feature type="compositionally biased region" description="Acidic residues" evidence="3">
    <location>
        <begin position="377"/>
        <end position="387"/>
    </location>
</feature>
<dbReference type="SUPFAM" id="SSF49899">
    <property type="entry name" value="Concanavalin A-like lectins/glucanases"/>
    <property type="match status" value="1"/>
</dbReference>
<dbReference type="Pfam" id="PF09423">
    <property type="entry name" value="PhoD"/>
    <property type="match status" value="1"/>
</dbReference>
<name>A0ABD6AFI4_9EURY</name>
<evidence type="ECO:0000259" key="4">
    <source>
        <dbReference type="SMART" id="SM00560"/>
    </source>
</evidence>
<feature type="compositionally biased region" description="Polar residues" evidence="3">
    <location>
        <begin position="1"/>
        <end position="18"/>
    </location>
</feature>
<dbReference type="PANTHER" id="PTHR43606:SF2">
    <property type="entry name" value="ALKALINE PHOSPHATASE FAMILY PROTEIN (AFU_ORTHOLOGUE AFUA_5G03860)"/>
    <property type="match status" value="1"/>
</dbReference>
<dbReference type="InterPro" id="IPR013320">
    <property type="entry name" value="ConA-like_dom_sf"/>
</dbReference>
<dbReference type="Pfam" id="PF16655">
    <property type="entry name" value="PhoD_N"/>
    <property type="match status" value="1"/>
</dbReference>
<dbReference type="InterPro" id="IPR006558">
    <property type="entry name" value="LamG-like"/>
</dbReference>
<sequence>MTETDNGNDVDGQRTSFPSAKRREFLRTATGVTGLSIFGTAGVTSGETGEPGRLSDDPFTLGVASGDPLPDAVVIWTRLAPEPLEGDGGMPDRQMPVNWKVATDEHMRDVIADDAAIARPEHAHSVHVDVRGLEPNTEYYYQFRVGSSTSPVGRTKTAPAADADVDEFRFAFASCQNYQSGYYTSHRHLAEEDLDVAFHLGDYIYEGGAQGSLGRGHEPPREIRSLDDYRIRYAQYKSDPDLQAAHAAFPWIVTWDDHEVANNYADEIDEGTPPEEFLKRRASAYQAYWEHQPLRRSRMPDGPDLPLYRRFAFGDVAEFNVLDTRQYRDDQTSSSEEASAPERTILGDEQEQWLLDGLGDSGARWNVLVNQVPFAATDDDPDPDEVDFGGGDKWDGYRADRETLLEFMTGRSGLNPVVVTGDVHRNFVYNLKSDFSDPDSETVGTEYVGSSISSGGDTSGTTTYGSGVNTPWRKFFNNDRGYVRCTLTAEEWRADYRVVSTVEEPNASVSTVASFLTEAGTPGAKQTTASIDFQAPDSYDSSDESSEPFEITATFTNPGGVDAADVTMERVDLNVTGLPDGWSIVANTATQFETVSNGESVTASWDVTPDSTADGDVELELEVTYEIDGERHRHVFTEEMSEILLAYWKFENSNEDSSSYEHAFSLGNGAGYDDQVAVEGQYSLRLDGSDDYILISSSGFLHDAFTERTVSMWVNPDSTTGTQGLYNEGGSVDGLGLRIRDDTLEAGAINDRVLRTVGSPFTRTDWTHVAVVFDSGALTLYVDGNEVASEADVGFDTVTHHGDEGEIGRSGGSSSQDVWDSTGNYFGGHVDATSIYSRALSADDVAALSNEF</sequence>
<dbReference type="Gene3D" id="3.60.21.70">
    <property type="entry name" value="PhoD-like phosphatase"/>
    <property type="match status" value="1"/>
</dbReference>
<dbReference type="EMBL" id="JBHTBF010000004">
    <property type="protein sequence ID" value="MFC7319232.1"/>
    <property type="molecule type" value="Genomic_DNA"/>
</dbReference>
<dbReference type="Gene3D" id="2.60.120.200">
    <property type="match status" value="1"/>
</dbReference>
<feature type="region of interest" description="Disordered" evidence="3">
    <location>
        <begin position="327"/>
        <end position="346"/>
    </location>
</feature>
<dbReference type="CDD" id="cd07389">
    <property type="entry name" value="MPP_PhoD"/>
    <property type="match status" value="1"/>
</dbReference>
<feature type="region of interest" description="Disordered" evidence="3">
    <location>
        <begin position="374"/>
        <end position="393"/>
    </location>
</feature>
<feature type="region of interest" description="Disordered" evidence="3">
    <location>
        <begin position="39"/>
        <end position="61"/>
    </location>
</feature>
<dbReference type="Pfam" id="PF13385">
    <property type="entry name" value="Laminin_G_3"/>
    <property type="match status" value="1"/>
</dbReference>
<dbReference type="AlphaFoldDB" id="A0ABD6AFI4"/>
<dbReference type="SUPFAM" id="SSF56300">
    <property type="entry name" value="Metallo-dependent phosphatases"/>
    <property type="match status" value="1"/>
</dbReference>
<dbReference type="InterPro" id="IPR038607">
    <property type="entry name" value="PhoD-like_sf"/>
</dbReference>
<accession>A0ABD6AFI4</accession>
<dbReference type="Pfam" id="PF10633">
    <property type="entry name" value="NPCBM_assoc"/>
    <property type="match status" value="1"/>
</dbReference>
<comment type="caution">
    <text evidence="5">The sequence shown here is derived from an EMBL/GenBank/DDBJ whole genome shotgun (WGS) entry which is preliminary data.</text>
</comment>
<dbReference type="SMART" id="SM00560">
    <property type="entry name" value="LamGL"/>
    <property type="match status" value="1"/>
</dbReference>
<reference evidence="5 6" key="1">
    <citation type="journal article" date="2019" name="Int. J. Syst. Evol. Microbiol.">
        <title>The Global Catalogue of Microorganisms (GCM) 10K type strain sequencing project: providing services to taxonomists for standard genome sequencing and annotation.</title>
        <authorList>
            <consortium name="The Broad Institute Genomics Platform"/>
            <consortium name="The Broad Institute Genome Sequencing Center for Infectious Disease"/>
            <person name="Wu L."/>
            <person name="Ma J."/>
        </authorList>
    </citation>
    <scope>NUCLEOTIDE SEQUENCE [LARGE SCALE GENOMIC DNA]</scope>
    <source>
        <strain evidence="5 6">PSR21</strain>
    </source>
</reference>
<dbReference type="Proteomes" id="UP001596547">
    <property type="component" value="Unassembled WGS sequence"/>
</dbReference>
<dbReference type="InterPro" id="IPR032093">
    <property type="entry name" value="PhoD_N"/>
</dbReference>
<dbReference type="InterPro" id="IPR018946">
    <property type="entry name" value="PhoD-like_MPP"/>
</dbReference>
<feature type="domain" description="LamG-like jellyroll fold" evidence="4">
    <location>
        <begin position="703"/>
        <end position="843"/>
    </location>
</feature>